<sequence>MNEITGHLLLCDLQNVSSKEEAATSQLGKKKYLKNLKLKFQYNNDQPITGVELEILEALKPSPTVEILTIMGSRGKYLPGWIWPTQSGLSNLKCIEVTSSWLTILPAFGELPSLEVLSFDDLPWIAKVGDEFYGHSNVVFASLKELTICNMSRWRAWSDPPTGNKSFPHLKKIQLKYCKELIEMPTNFITSPMVELKLINCPNIHSAATILQGMPSLTHLSISSTHENLSISCTSLNSLKVMRISCYKRLHFVGGLKSLVNLRKLVLLQIDEILESFEVEQEDNEISHENKEQCLQFLTYLHLGNHYGTAIESLYAVGRLPSLRTLFISYSHAREYTRDEESWFQQLTSLEELLFSNCQNLKRLPSTLPMLSSMKKLTIVSCPSISSLPEAGLPQNLIELCISGCSELEYQCRPYQGDDWLKISHIPYIHINVFNSDKIMDTIDDYDM</sequence>
<feature type="domain" description="R13L1/DRL21-like LRR repeat region" evidence="1">
    <location>
        <begin position="1"/>
        <end position="121"/>
    </location>
</feature>
<evidence type="ECO:0000313" key="3">
    <source>
        <dbReference type="Proteomes" id="UP001140206"/>
    </source>
</evidence>
<dbReference type="Gene3D" id="3.80.10.10">
    <property type="entry name" value="Ribonuclease Inhibitor"/>
    <property type="match status" value="2"/>
</dbReference>
<dbReference type="InterPro" id="IPR056789">
    <property type="entry name" value="LRR_R13L1-DRL21"/>
</dbReference>
<proteinExistence type="predicted"/>
<dbReference type="AlphaFoldDB" id="A0AAV8BQP2"/>
<keyword evidence="3" id="KW-1185">Reference proteome</keyword>
<dbReference type="InterPro" id="IPR032675">
    <property type="entry name" value="LRR_dom_sf"/>
</dbReference>
<comment type="caution">
    <text evidence="2">The sequence shown here is derived from an EMBL/GenBank/DDBJ whole genome shotgun (WGS) entry which is preliminary data.</text>
</comment>
<dbReference type="Pfam" id="PF25019">
    <property type="entry name" value="LRR_R13L1-DRL21"/>
    <property type="match status" value="1"/>
</dbReference>
<name>A0AAV8BQP2_9POAL</name>
<evidence type="ECO:0000259" key="1">
    <source>
        <dbReference type="Pfam" id="PF25019"/>
    </source>
</evidence>
<evidence type="ECO:0000313" key="2">
    <source>
        <dbReference type="EMBL" id="KAJ4745468.1"/>
    </source>
</evidence>
<dbReference type="EMBL" id="JAMFTS010000005">
    <property type="protein sequence ID" value="KAJ4745468.1"/>
    <property type="molecule type" value="Genomic_DNA"/>
</dbReference>
<dbReference type="SUPFAM" id="SSF52058">
    <property type="entry name" value="L domain-like"/>
    <property type="match status" value="1"/>
</dbReference>
<dbReference type="Proteomes" id="UP001140206">
    <property type="component" value="Chromosome 5"/>
</dbReference>
<gene>
    <name evidence="2" type="ORF">LUZ62_079873</name>
</gene>
<protein>
    <submittedName>
        <fullName evidence="2">TIR-NBS-LRR class disease resistance protein</fullName>
    </submittedName>
</protein>
<accession>A0AAV8BQP2</accession>
<organism evidence="2 3">
    <name type="scientific">Rhynchospora pubera</name>
    <dbReference type="NCBI Taxonomy" id="906938"/>
    <lineage>
        <taxon>Eukaryota</taxon>
        <taxon>Viridiplantae</taxon>
        <taxon>Streptophyta</taxon>
        <taxon>Embryophyta</taxon>
        <taxon>Tracheophyta</taxon>
        <taxon>Spermatophyta</taxon>
        <taxon>Magnoliopsida</taxon>
        <taxon>Liliopsida</taxon>
        <taxon>Poales</taxon>
        <taxon>Cyperaceae</taxon>
        <taxon>Cyperoideae</taxon>
        <taxon>Rhynchosporeae</taxon>
        <taxon>Rhynchospora</taxon>
    </lineage>
</organism>
<dbReference type="PANTHER" id="PTHR47186:SF3">
    <property type="entry name" value="OS09G0267800 PROTEIN"/>
    <property type="match status" value="1"/>
</dbReference>
<reference evidence="2" key="1">
    <citation type="submission" date="2022-08" db="EMBL/GenBank/DDBJ databases">
        <authorList>
            <person name="Marques A."/>
        </authorList>
    </citation>
    <scope>NUCLEOTIDE SEQUENCE</scope>
    <source>
        <strain evidence="2">RhyPub2mFocal</strain>
        <tissue evidence="2">Leaves</tissue>
    </source>
</reference>
<dbReference type="PANTHER" id="PTHR47186">
    <property type="entry name" value="LEUCINE-RICH REPEAT-CONTAINING PROTEIN 57"/>
    <property type="match status" value="1"/>
</dbReference>